<dbReference type="Gene3D" id="3.20.20.80">
    <property type="entry name" value="Glycosidases"/>
    <property type="match status" value="1"/>
</dbReference>
<dbReference type="FunFam" id="3.20.20.80:FF:000004">
    <property type="entry name" value="Beta-glucosidase 6-phospho-beta-glucosidase"/>
    <property type="match status" value="1"/>
</dbReference>
<dbReference type="Pfam" id="PF00232">
    <property type="entry name" value="Glyco_hydro_1"/>
    <property type="match status" value="1"/>
</dbReference>
<evidence type="ECO:0000256" key="1">
    <source>
        <dbReference type="ARBA" id="ARBA00010838"/>
    </source>
</evidence>
<protein>
    <submittedName>
        <fullName evidence="5">6-phospho-beta-glucosidase</fullName>
    </submittedName>
</protein>
<dbReference type="PRINTS" id="PR00131">
    <property type="entry name" value="GLHYDRLASE1"/>
</dbReference>
<dbReference type="GO" id="GO:0008422">
    <property type="term" value="F:beta-glucosidase activity"/>
    <property type="evidence" value="ECO:0007669"/>
    <property type="project" value="TreeGrafter"/>
</dbReference>
<dbReference type="AlphaFoldDB" id="A0A1H3U4W3"/>
<evidence type="ECO:0000256" key="2">
    <source>
        <dbReference type="ARBA" id="ARBA00022801"/>
    </source>
</evidence>
<sequence>MRTGFPKNFLWGGAISSSQADGAYNEDGKGLDTQDLRYFNSEWTKEERDHHRNINMTSERFEKALTATDTTYYPFRWGIDFYHDYKEDLALMEELGLKIFRTSINWARIFPNGDDAAPNEAGIQFYIDLFDECHKRGMKVFATILHYNIPVHLVTKYGGWKNRKLIDFYLRYARVLFERLGDRVDYWLPFNEINAGKFNPYNGVCLIKDREKDYESAIYQCLHHQLIANALTIKLAHEIIPGSMVGGMIARFTTYPATCKPDDVMQSILDEQYSNYFYTDVMARGKYPAYMERYFNDNNIKIEKEAGDDDILRENTVDFLSFSYYMSMVATTDKNWDRASGNLVTGNKNPYLQASEWGWQIDPVGLRISLNQMYDRYQLPIFIAENGIGAIDQWHDGKVHDSYRIDYLRDHFKQMKEAIIDGVDLIGYTMWGIIDIVSCGTIEMKKRYGVIYVDRDDRGQGTNKRYKKDSFYWYQNCIKMNGEDLDDT</sequence>
<dbReference type="STRING" id="1503961.SAMN05421736_11860"/>
<dbReference type="PANTHER" id="PTHR10353:SF122">
    <property type="entry name" value="6-PHOSPHO-BETA-GLUCOSIDASE ASCB-RELATED"/>
    <property type="match status" value="1"/>
</dbReference>
<dbReference type="GO" id="GO:0016052">
    <property type="term" value="P:carbohydrate catabolic process"/>
    <property type="evidence" value="ECO:0007669"/>
    <property type="project" value="TreeGrafter"/>
</dbReference>
<evidence type="ECO:0000256" key="3">
    <source>
        <dbReference type="ARBA" id="ARBA00023295"/>
    </source>
</evidence>
<dbReference type="PANTHER" id="PTHR10353">
    <property type="entry name" value="GLYCOSYL HYDROLASE"/>
    <property type="match status" value="1"/>
</dbReference>
<evidence type="ECO:0000313" key="5">
    <source>
        <dbReference type="EMBL" id="SDZ57327.1"/>
    </source>
</evidence>
<keyword evidence="3" id="KW-0326">Glycosidase</keyword>
<keyword evidence="6" id="KW-1185">Reference proteome</keyword>
<accession>A0A1H3U4W3</accession>
<dbReference type="SUPFAM" id="SSF51445">
    <property type="entry name" value="(Trans)glycosidases"/>
    <property type="match status" value="1"/>
</dbReference>
<comment type="similarity">
    <text evidence="1 4">Belongs to the glycosyl hydrolase 1 family.</text>
</comment>
<proteinExistence type="inferred from homology"/>
<dbReference type="InterPro" id="IPR017853">
    <property type="entry name" value="GH"/>
</dbReference>
<organism evidence="5 6">
    <name type="scientific">Evansella caseinilytica</name>
    <dbReference type="NCBI Taxonomy" id="1503961"/>
    <lineage>
        <taxon>Bacteria</taxon>
        <taxon>Bacillati</taxon>
        <taxon>Bacillota</taxon>
        <taxon>Bacilli</taxon>
        <taxon>Bacillales</taxon>
        <taxon>Bacillaceae</taxon>
        <taxon>Evansella</taxon>
    </lineage>
</organism>
<evidence type="ECO:0000256" key="4">
    <source>
        <dbReference type="RuleBase" id="RU003690"/>
    </source>
</evidence>
<evidence type="ECO:0000313" key="6">
    <source>
        <dbReference type="Proteomes" id="UP000198935"/>
    </source>
</evidence>
<dbReference type="EMBL" id="FNPI01000018">
    <property type="protein sequence ID" value="SDZ57327.1"/>
    <property type="molecule type" value="Genomic_DNA"/>
</dbReference>
<name>A0A1H3U4W3_9BACI</name>
<dbReference type="OrthoDB" id="1637462at2"/>
<dbReference type="Proteomes" id="UP000198935">
    <property type="component" value="Unassembled WGS sequence"/>
</dbReference>
<dbReference type="GO" id="GO:0005829">
    <property type="term" value="C:cytosol"/>
    <property type="evidence" value="ECO:0007669"/>
    <property type="project" value="TreeGrafter"/>
</dbReference>
<gene>
    <name evidence="5" type="ORF">SAMN05421736_11860</name>
</gene>
<reference evidence="6" key="1">
    <citation type="submission" date="2016-10" db="EMBL/GenBank/DDBJ databases">
        <authorList>
            <person name="Varghese N."/>
            <person name="Submissions S."/>
        </authorList>
    </citation>
    <scope>NUCLEOTIDE SEQUENCE [LARGE SCALE GENOMIC DNA]</scope>
    <source>
        <strain evidence="6">SP</strain>
    </source>
</reference>
<keyword evidence="2" id="KW-0378">Hydrolase</keyword>
<dbReference type="InterPro" id="IPR001360">
    <property type="entry name" value="Glyco_hydro_1"/>
</dbReference>